<dbReference type="Pfam" id="PF14559">
    <property type="entry name" value="TPR_19"/>
    <property type="match status" value="1"/>
</dbReference>
<proteinExistence type="predicted"/>
<keyword evidence="1" id="KW-0802">TPR repeat</keyword>
<dbReference type="InterPro" id="IPR011990">
    <property type="entry name" value="TPR-like_helical_dom_sf"/>
</dbReference>
<dbReference type="EMBL" id="CAIT01000006">
    <property type="protein sequence ID" value="CCH53395.1"/>
    <property type="molecule type" value="Genomic_DNA"/>
</dbReference>
<dbReference type="AlphaFoldDB" id="I2GHM0"/>
<reference evidence="3 4" key="1">
    <citation type="journal article" date="2012" name="J. Bacteriol.">
        <title>Genome Sequence of the Filamentous Bacterium Fibrisoma limi BUZ 3T.</title>
        <authorList>
            <person name="Filippini M."/>
            <person name="Qi W."/>
            <person name="Jaenicke S."/>
            <person name="Goesmann A."/>
            <person name="Smits T.H."/>
            <person name="Bagheri H.C."/>
        </authorList>
    </citation>
    <scope>NUCLEOTIDE SEQUENCE [LARGE SCALE GENOMIC DNA]</scope>
    <source>
        <strain evidence="4">BUZ 3T</strain>
    </source>
</reference>
<feature type="region of interest" description="Disordered" evidence="2">
    <location>
        <begin position="385"/>
        <end position="411"/>
    </location>
</feature>
<name>I2GHM0_9BACT</name>
<dbReference type="Gene3D" id="1.25.40.10">
    <property type="entry name" value="Tetratricopeptide repeat domain"/>
    <property type="match status" value="2"/>
</dbReference>
<dbReference type="SMART" id="SM00028">
    <property type="entry name" value="TPR"/>
    <property type="match status" value="3"/>
</dbReference>
<evidence type="ECO:0000256" key="1">
    <source>
        <dbReference type="PROSITE-ProRule" id="PRU00339"/>
    </source>
</evidence>
<comment type="caution">
    <text evidence="3">The sequence shown here is derived from an EMBL/GenBank/DDBJ whole genome shotgun (WGS) entry which is preliminary data.</text>
</comment>
<keyword evidence="4" id="KW-1185">Reference proteome</keyword>
<dbReference type="STRING" id="1185876.BN8_02487"/>
<evidence type="ECO:0000313" key="3">
    <source>
        <dbReference type="EMBL" id="CCH53395.1"/>
    </source>
</evidence>
<dbReference type="Proteomes" id="UP000009309">
    <property type="component" value="Unassembled WGS sequence"/>
</dbReference>
<dbReference type="PROSITE" id="PS50005">
    <property type="entry name" value="TPR"/>
    <property type="match status" value="1"/>
</dbReference>
<gene>
    <name evidence="3" type="ORF">BN8_02487</name>
</gene>
<dbReference type="eggNOG" id="COG0457">
    <property type="taxonomic scope" value="Bacteria"/>
</dbReference>
<feature type="repeat" description="TPR" evidence="1">
    <location>
        <begin position="233"/>
        <end position="266"/>
    </location>
</feature>
<evidence type="ECO:0000313" key="4">
    <source>
        <dbReference type="Proteomes" id="UP000009309"/>
    </source>
</evidence>
<protein>
    <submittedName>
        <fullName evidence="3">TPR repeat-containing protein</fullName>
    </submittedName>
</protein>
<organism evidence="3 4">
    <name type="scientific">Fibrisoma limi BUZ 3</name>
    <dbReference type="NCBI Taxonomy" id="1185876"/>
    <lineage>
        <taxon>Bacteria</taxon>
        <taxon>Pseudomonadati</taxon>
        <taxon>Bacteroidota</taxon>
        <taxon>Cytophagia</taxon>
        <taxon>Cytophagales</taxon>
        <taxon>Spirosomataceae</taxon>
        <taxon>Fibrisoma</taxon>
    </lineage>
</organism>
<dbReference type="InterPro" id="IPR019734">
    <property type="entry name" value="TPR_rpt"/>
</dbReference>
<accession>I2GHM0</accession>
<evidence type="ECO:0000256" key="2">
    <source>
        <dbReference type="SAM" id="MobiDB-lite"/>
    </source>
</evidence>
<sequence>MVADQDHERLKQFRHCHAYTDGFRNFVVENKKHNHLLMKKTALALLVCLLSAGAYAQNQGQNQQGQSAQGANALDAAMKESLKKDKEKSDKAITEEKSAAKANTWLDRAKTYQNIAAQAPELDPNAATVAYDAYKKVVELDKDKKGGPGRLAKEADEALKGQSMYATLMNAGAAKYQAKEFGEAVKLMRMAGDIMPKDTTAALFTGIAAQQNQDNTLAKEAFERYAVNGGKDPSVYYSLATLYRNDKETDKAMAALDKGLAALPGNKDLQAEKVNIMLSSGQTEQAIASMKELVAKDPNNVQNLLNLGILYDNAAGKLSEQIRKAEGEARKGGDAQKKLADDKATLDAYTAEIARLNAALKKQPKNAAELRRQLTDVQNKQKELKASVAQAQTEAQQAASSPSSEGAGQLGDLKKQYEEQRAQAKQYYDKVLAIEPNNYDANFNLGVFYFNEAVELKKSVDQMSMADYQKNGKQIDGQVCGKFKQAEPYFLKAKAVKEEADLVENLNTLQNVLKQYEQNKIVCVESK</sequence>
<feature type="compositionally biased region" description="Low complexity" evidence="2">
    <location>
        <begin position="386"/>
        <end position="407"/>
    </location>
</feature>
<dbReference type="SUPFAM" id="SSF48452">
    <property type="entry name" value="TPR-like"/>
    <property type="match status" value="2"/>
</dbReference>